<evidence type="ECO:0000256" key="9">
    <source>
        <dbReference type="ARBA" id="ARBA00022755"/>
    </source>
</evidence>
<dbReference type="InterPro" id="IPR004733">
    <property type="entry name" value="PurM_cligase"/>
</dbReference>
<dbReference type="InterPro" id="IPR016188">
    <property type="entry name" value="PurM-like_N"/>
</dbReference>
<reference evidence="18" key="1">
    <citation type="submission" date="2008-02" db="EMBL/GenBank/DDBJ databases">
        <authorList>
            <person name="Fulton L."/>
            <person name="Clifton S."/>
            <person name="Fulton B."/>
            <person name="Xu J."/>
            <person name="Minx P."/>
            <person name="Pepin K.H."/>
            <person name="Johnson M."/>
            <person name="Thiruvilangam P."/>
            <person name="Bhonagiri V."/>
            <person name="Nash W.E."/>
            <person name="Mardis E.R."/>
            <person name="Wilson R.K."/>
        </authorList>
    </citation>
    <scope>NUCLEOTIDE SEQUENCE [LARGE SCALE GENOMIC DNA]</scope>
    <source>
        <strain evidence="18">DSM 1552</strain>
    </source>
</reference>
<evidence type="ECO:0000256" key="6">
    <source>
        <dbReference type="ARBA" id="ARBA00022490"/>
    </source>
</evidence>
<evidence type="ECO:0000256" key="4">
    <source>
        <dbReference type="ARBA" id="ARBA00013047"/>
    </source>
</evidence>
<dbReference type="Pfam" id="PF02769">
    <property type="entry name" value="AIRS_C"/>
    <property type="match status" value="1"/>
</dbReference>
<feature type="domain" description="PurM-like C-terminal" evidence="17">
    <location>
        <begin position="184"/>
        <end position="349"/>
    </location>
</feature>
<protein>
    <recommendedName>
        <fullName evidence="5 15">Phosphoribosylformylglycinamidine cyclo-ligase</fullName>
        <ecNumber evidence="4 15">6.3.3.1</ecNumber>
    </recommendedName>
    <alternativeName>
        <fullName evidence="12 15">AIR synthase</fullName>
    </alternativeName>
    <alternativeName>
        <fullName evidence="13 15">AIRS</fullName>
    </alternativeName>
    <alternativeName>
        <fullName evidence="11 15">Phosphoribosyl-aminoimidazole synthetase</fullName>
    </alternativeName>
</protein>
<dbReference type="EC" id="6.3.3.1" evidence="4 15"/>
<dbReference type="GO" id="GO:0005524">
    <property type="term" value="F:ATP binding"/>
    <property type="evidence" value="ECO:0007669"/>
    <property type="project" value="UniProtKB-KW"/>
</dbReference>
<dbReference type="Proteomes" id="UP000004910">
    <property type="component" value="Unassembled WGS sequence"/>
</dbReference>
<dbReference type="NCBIfam" id="TIGR00878">
    <property type="entry name" value="purM"/>
    <property type="match status" value="1"/>
</dbReference>
<comment type="subcellular location">
    <subcellularLocation>
        <location evidence="1 15">Cytoplasm</location>
    </subcellularLocation>
</comment>
<dbReference type="GO" id="GO:0004637">
    <property type="term" value="F:phosphoribosylamine-glycine ligase activity"/>
    <property type="evidence" value="ECO:0007669"/>
    <property type="project" value="TreeGrafter"/>
</dbReference>
<dbReference type="STRING" id="428126.CLOSPI_01150"/>
<dbReference type="CDD" id="cd02196">
    <property type="entry name" value="PurM"/>
    <property type="match status" value="1"/>
</dbReference>
<dbReference type="GO" id="GO:0006189">
    <property type="term" value="P:'de novo' IMP biosynthetic process"/>
    <property type="evidence" value="ECO:0007669"/>
    <property type="project" value="UniProtKB-UniRule"/>
</dbReference>
<evidence type="ECO:0000256" key="7">
    <source>
        <dbReference type="ARBA" id="ARBA00022598"/>
    </source>
</evidence>
<dbReference type="EMBL" id="ABIK02000008">
    <property type="protein sequence ID" value="EDS74835.1"/>
    <property type="molecule type" value="Genomic_DNA"/>
</dbReference>
<evidence type="ECO:0000256" key="12">
    <source>
        <dbReference type="ARBA" id="ARBA00032931"/>
    </source>
</evidence>
<evidence type="ECO:0000259" key="17">
    <source>
        <dbReference type="Pfam" id="PF02769"/>
    </source>
</evidence>
<keyword evidence="6 15" id="KW-0963">Cytoplasm</keyword>
<dbReference type="GO" id="GO:0004641">
    <property type="term" value="F:phosphoribosylformylglycinamidine cyclo-ligase activity"/>
    <property type="evidence" value="ECO:0007669"/>
    <property type="project" value="UniProtKB-UniRule"/>
</dbReference>
<evidence type="ECO:0000313" key="18">
    <source>
        <dbReference type="EMBL" id="EDS74835.1"/>
    </source>
</evidence>
<keyword evidence="9 15" id="KW-0658">Purine biosynthesis</keyword>
<accession>B1C1P3</accession>
<evidence type="ECO:0000256" key="10">
    <source>
        <dbReference type="ARBA" id="ARBA00022840"/>
    </source>
</evidence>
<dbReference type="GO" id="GO:0046084">
    <property type="term" value="P:adenine biosynthetic process"/>
    <property type="evidence" value="ECO:0007669"/>
    <property type="project" value="TreeGrafter"/>
</dbReference>
<comment type="pathway">
    <text evidence="2 15">Purine metabolism; IMP biosynthesis via de novo pathway; 5-amino-1-(5-phospho-D-ribosyl)imidazole from N(2)-formyl-N(1)-(5-phospho-D-ribosyl)glycinamide: step 2/2.</text>
</comment>
<evidence type="ECO:0000313" key="19">
    <source>
        <dbReference type="Proteomes" id="UP000004910"/>
    </source>
</evidence>
<dbReference type="UniPathway" id="UPA00074">
    <property type="reaction ID" value="UER00129"/>
</dbReference>
<dbReference type="PANTHER" id="PTHR10520">
    <property type="entry name" value="TRIFUNCTIONAL PURINE BIOSYNTHETIC PROTEIN ADENOSINE-3-RELATED"/>
    <property type="match status" value="1"/>
</dbReference>
<evidence type="ECO:0000256" key="3">
    <source>
        <dbReference type="ARBA" id="ARBA00010280"/>
    </source>
</evidence>
<dbReference type="GO" id="GO:0005829">
    <property type="term" value="C:cytosol"/>
    <property type="evidence" value="ECO:0007669"/>
    <property type="project" value="TreeGrafter"/>
</dbReference>
<evidence type="ECO:0000256" key="2">
    <source>
        <dbReference type="ARBA" id="ARBA00004686"/>
    </source>
</evidence>
<dbReference type="Gene3D" id="3.30.1330.10">
    <property type="entry name" value="PurM-like, N-terminal domain"/>
    <property type="match status" value="1"/>
</dbReference>
<sequence length="353" mass="37594">MQECKNNKGEIKMDYKKAGVDIEAGYKSVELMKKHVKETLRPEVLGGLGGFAGAFDLSAIKNMDEPVLLSGTDGCGTKVKLAFIMDKHDTIGIDAVAMCVNDIACSGGEPLFFLDYIACGKNYPEKIATIVSGVAEGCKQSGCALVGGETAEHPGLMPEDDYDLAGFAVGVVDKKDIINGESIKPGDVLVGIASSGVHSNGFSLVRQVFEMTKESLDTYYDELGKTLGEALLMPTRIYVKALKNVKDAGVVIKGCSHITGGGFDENIPRMLPEGIKAIINKDSYTVPAIFDLIAKNGNISEDMMYNTFNMGLGMVIALDPKDVDKAIVAIKEAGDECYIVGHVEAGDKGVKLC</sequence>
<dbReference type="InterPro" id="IPR010918">
    <property type="entry name" value="PurM-like_C_dom"/>
</dbReference>
<comment type="catalytic activity">
    <reaction evidence="14 15">
        <text>2-formamido-N(1)-(5-O-phospho-beta-D-ribosyl)acetamidine + ATP = 5-amino-1-(5-phospho-beta-D-ribosyl)imidazole + ADP + phosphate + H(+)</text>
        <dbReference type="Rhea" id="RHEA:23032"/>
        <dbReference type="ChEBI" id="CHEBI:15378"/>
        <dbReference type="ChEBI" id="CHEBI:30616"/>
        <dbReference type="ChEBI" id="CHEBI:43474"/>
        <dbReference type="ChEBI" id="CHEBI:137981"/>
        <dbReference type="ChEBI" id="CHEBI:147287"/>
        <dbReference type="ChEBI" id="CHEBI:456216"/>
        <dbReference type="EC" id="6.3.3.1"/>
    </reaction>
</comment>
<evidence type="ECO:0000256" key="13">
    <source>
        <dbReference type="ARBA" id="ARBA00033093"/>
    </source>
</evidence>
<reference evidence="18" key="2">
    <citation type="submission" date="2014-06" db="EMBL/GenBank/DDBJ databases">
        <title>Draft genome sequence of Clostridium spiroforme (DSM 1552).</title>
        <authorList>
            <person name="Sudarsanam P."/>
            <person name="Ley R."/>
            <person name="Guruge J."/>
            <person name="Turnbaugh P.J."/>
            <person name="Mahowald M."/>
            <person name="Liep D."/>
            <person name="Gordon J."/>
        </authorList>
    </citation>
    <scope>NUCLEOTIDE SEQUENCE</scope>
    <source>
        <strain evidence="18">DSM 1552</strain>
    </source>
</reference>
<evidence type="ECO:0000256" key="14">
    <source>
        <dbReference type="ARBA" id="ARBA00049057"/>
    </source>
</evidence>
<dbReference type="eggNOG" id="COG0150">
    <property type="taxonomic scope" value="Bacteria"/>
</dbReference>
<organism evidence="18 19">
    <name type="scientific">Thomasclavelia spiroformis DSM 1552</name>
    <dbReference type="NCBI Taxonomy" id="428126"/>
    <lineage>
        <taxon>Bacteria</taxon>
        <taxon>Bacillati</taxon>
        <taxon>Bacillota</taxon>
        <taxon>Erysipelotrichia</taxon>
        <taxon>Erysipelotrichales</taxon>
        <taxon>Coprobacillaceae</taxon>
        <taxon>Thomasclavelia</taxon>
    </lineage>
</organism>
<dbReference type="FunFam" id="3.90.650.10:FF:000011">
    <property type="entry name" value="Phosphoribosylformylglycinamidine cyclo-ligase"/>
    <property type="match status" value="1"/>
</dbReference>
<dbReference type="HAMAP" id="MF_00741">
    <property type="entry name" value="AIRS"/>
    <property type="match status" value="1"/>
</dbReference>
<dbReference type="SUPFAM" id="SSF55326">
    <property type="entry name" value="PurM N-terminal domain-like"/>
    <property type="match status" value="1"/>
</dbReference>
<evidence type="ECO:0000256" key="15">
    <source>
        <dbReference type="HAMAP-Rule" id="MF_00741"/>
    </source>
</evidence>
<comment type="similarity">
    <text evidence="3 15">Belongs to the AIR synthase family.</text>
</comment>
<dbReference type="InterPro" id="IPR036921">
    <property type="entry name" value="PurM-like_N_sf"/>
</dbReference>
<proteinExistence type="inferred from homology"/>
<dbReference type="PANTHER" id="PTHR10520:SF12">
    <property type="entry name" value="TRIFUNCTIONAL PURINE BIOSYNTHETIC PROTEIN ADENOSINE-3"/>
    <property type="match status" value="1"/>
</dbReference>
<dbReference type="FunFam" id="3.30.1330.10:FF:000001">
    <property type="entry name" value="Phosphoribosylformylglycinamidine cyclo-ligase"/>
    <property type="match status" value="1"/>
</dbReference>
<dbReference type="InterPro" id="IPR036676">
    <property type="entry name" value="PurM-like_C_sf"/>
</dbReference>
<evidence type="ECO:0000259" key="16">
    <source>
        <dbReference type="Pfam" id="PF00586"/>
    </source>
</evidence>
<gene>
    <name evidence="15 18" type="primary">purM</name>
    <name evidence="18" type="ORF">CLOSPI_01150</name>
</gene>
<keyword evidence="19" id="KW-1185">Reference proteome</keyword>
<comment type="caution">
    <text evidence="18">The sequence shown here is derived from an EMBL/GenBank/DDBJ whole genome shotgun (WGS) entry which is preliminary data.</text>
</comment>
<evidence type="ECO:0000256" key="1">
    <source>
        <dbReference type="ARBA" id="ARBA00004496"/>
    </source>
</evidence>
<keyword evidence="10 15" id="KW-0067">ATP-binding</keyword>
<evidence type="ECO:0000256" key="5">
    <source>
        <dbReference type="ARBA" id="ARBA00020367"/>
    </source>
</evidence>
<name>B1C1P3_9FIRM</name>
<evidence type="ECO:0000256" key="11">
    <source>
        <dbReference type="ARBA" id="ARBA00031908"/>
    </source>
</evidence>
<evidence type="ECO:0000256" key="8">
    <source>
        <dbReference type="ARBA" id="ARBA00022741"/>
    </source>
</evidence>
<dbReference type="Pfam" id="PF00586">
    <property type="entry name" value="AIRS"/>
    <property type="match status" value="1"/>
</dbReference>
<dbReference type="Gene3D" id="3.90.650.10">
    <property type="entry name" value="PurM-like C-terminal domain"/>
    <property type="match status" value="1"/>
</dbReference>
<dbReference type="HOGENOM" id="CLU_047116_0_0_9"/>
<dbReference type="AlphaFoldDB" id="B1C1P3"/>
<dbReference type="SUPFAM" id="SSF56042">
    <property type="entry name" value="PurM C-terminal domain-like"/>
    <property type="match status" value="1"/>
</dbReference>
<feature type="domain" description="PurM-like N-terminal" evidence="16">
    <location>
        <begin position="65"/>
        <end position="172"/>
    </location>
</feature>
<keyword evidence="7 15" id="KW-0436">Ligase</keyword>
<keyword evidence="8 15" id="KW-0547">Nucleotide-binding</keyword>